<organism evidence="1">
    <name type="scientific">Roseihalotalea indica</name>
    <dbReference type="NCBI Taxonomy" id="2867963"/>
    <lineage>
        <taxon>Bacteria</taxon>
        <taxon>Pseudomonadati</taxon>
        <taxon>Bacteroidota</taxon>
        <taxon>Cytophagia</taxon>
        <taxon>Cytophagales</taxon>
        <taxon>Catalimonadaceae</taxon>
        <taxon>Roseihalotalea</taxon>
    </lineage>
</organism>
<sequence length="178" mass="21549">MPEPLKSIDKKHLLIVGKSERERHDFVNRLISTSNKQTYKFPPHIERFDQYIDQVRKLFPFVPIYWNEQNPKKWTINQVWDFHLDWTNNTHSILIVIEEFGKMEKEWKIEILGHYLTTSYDQEHPNKSNLNFQLIVTQQEEDHLVDKLSSVLELRDREKRTNKQVIQGKLQVINLNWI</sequence>
<protein>
    <submittedName>
        <fullName evidence="1">Uncharacterized protein</fullName>
    </submittedName>
</protein>
<dbReference type="AlphaFoldDB" id="A0AA49JFD0"/>
<reference evidence="1" key="1">
    <citation type="journal article" date="2023" name="Comput. Struct. Biotechnol. J.">
        <title>Discovery of a novel marine Bacteroidetes with a rich repertoire of carbohydrate-active enzymes.</title>
        <authorList>
            <person name="Chen B."/>
            <person name="Liu G."/>
            <person name="Chen Q."/>
            <person name="Wang H."/>
            <person name="Liu L."/>
            <person name="Tang K."/>
        </authorList>
    </citation>
    <scope>NUCLEOTIDE SEQUENCE</scope>
    <source>
        <strain evidence="1">TK19036</strain>
    </source>
</reference>
<gene>
    <name evidence="1" type="ORF">K4G66_21225</name>
</gene>
<name>A0AA49JFD0_9BACT</name>
<accession>A0AA49JFD0</accession>
<evidence type="ECO:0000313" key="1">
    <source>
        <dbReference type="EMBL" id="WKN34900.1"/>
    </source>
</evidence>
<proteinExistence type="predicted"/>
<reference evidence="1" key="2">
    <citation type="journal article" date="2024" name="Antonie Van Leeuwenhoek">
        <title>Roseihalotalea indica gen. nov., sp. nov., a halophilic Bacteroidetes from mesopelagic Southwest Indian Ocean with higher carbohydrate metabolic potential.</title>
        <authorList>
            <person name="Chen B."/>
            <person name="Zhang M."/>
            <person name="Lin D."/>
            <person name="Ye J."/>
            <person name="Tang K."/>
        </authorList>
    </citation>
    <scope>NUCLEOTIDE SEQUENCE</scope>
    <source>
        <strain evidence="1">TK19036</strain>
    </source>
</reference>
<dbReference type="EMBL" id="CP120682">
    <property type="protein sequence ID" value="WKN34900.1"/>
    <property type="molecule type" value="Genomic_DNA"/>
</dbReference>